<dbReference type="Proteomes" id="UP000318571">
    <property type="component" value="Chromosome 5"/>
</dbReference>
<reference evidence="1 2" key="1">
    <citation type="journal article" date="2018" name="Nat. Ecol. Evol.">
        <title>Genomic signatures of mitonuclear coevolution across populations of Tigriopus californicus.</title>
        <authorList>
            <person name="Barreto F.S."/>
            <person name="Watson E.T."/>
            <person name="Lima T.G."/>
            <person name="Willett C.S."/>
            <person name="Edmands S."/>
            <person name="Li W."/>
            <person name="Burton R.S."/>
        </authorList>
    </citation>
    <scope>NUCLEOTIDE SEQUENCE [LARGE SCALE GENOMIC DNA]</scope>
    <source>
        <strain evidence="1 2">San Diego</strain>
    </source>
</reference>
<name>A0A553PER1_TIGCA</name>
<sequence length="129" mass="14769">MTRRVSVSIMSHKPNILTEASFDSMRISIRALSWGKVAFCDNFTRSSTGKFTRSHATGPFTDRITHAKDATTLQAKILNPPWVWSTDFGEKMAQKVEQNHLKYLDKEALFGDEALDKDDDCDQIPCWKW</sequence>
<dbReference type="AlphaFoldDB" id="A0A553PER1"/>
<accession>A0A553PER1</accession>
<protein>
    <submittedName>
        <fullName evidence="1">Uncharacterized protein</fullName>
    </submittedName>
</protein>
<evidence type="ECO:0000313" key="1">
    <source>
        <dbReference type="EMBL" id="TRY76168.1"/>
    </source>
</evidence>
<keyword evidence="2" id="KW-1185">Reference proteome</keyword>
<organism evidence="1 2">
    <name type="scientific">Tigriopus californicus</name>
    <name type="common">Marine copepod</name>
    <dbReference type="NCBI Taxonomy" id="6832"/>
    <lineage>
        <taxon>Eukaryota</taxon>
        <taxon>Metazoa</taxon>
        <taxon>Ecdysozoa</taxon>
        <taxon>Arthropoda</taxon>
        <taxon>Crustacea</taxon>
        <taxon>Multicrustacea</taxon>
        <taxon>Hexanauplia</taxon>
        <taxon>Copepoda</taxon>
        <taxon>Harpacticoida</taxon>
        <taxon>Harpacticidae</taxon>
        <taxon>Tigriopus</taxon>
    </lineage>
</organism>
<evidence type="ECO:0000313" key="2">
    <source>
        <dbReference type="Proteomes" id="UP000318571"/>
    </source>
</evidence>
<dbReference type="EMBL" id="VCGU01000004">
    <property type="protein sequence ID" value="TRY76168.1"/>
    <property type="molecule type" value="Genomic_DNA"/>
</dbReference>
<comment type="caution">
    <text evidence="1">The sequence shown here is derived from an EMBL/GenBank/DDBJ whole genome shotgun (WGS) entry which is preliminary data.</text>
</comment>
<proteinExistence type="predicted"/>
<gene>
    <name evidence="1" type="ORF">TCAL_10618</name>
</gene>